<dbReference type="AlphaFoldDB" id="A0A6G0HI61"/>
<proteinExistence type="predicted"/>
<feature type="compositionally biased region" description="Basic residues" evidence="2">
    <location>
        <begin position="393"/>
        <end position="404"/>
    </location>
</feature>
<feature type="compositionally biased region" description="Basic and acidic residues" evidence="2">
    <location>
        <begin position="405"/>
        <end position="415"/>
    </location>
</feature>
<reference evidence="4 5" key="1">
    <citation type="submission" date="2019-07" db="EMBL/GenBank/DDBJ databases">
        <title>Chromosome genome assembly for large yellow croaker.</title>
        <authorList>
            <person name="Xiao S."/>
        </authorList>
    </citation>
    <scope>NUCLEOTIDE SEQUENCE [LARGE SCALE GENOMIC DNA]</scope>
    <source>
        <strain evidence="4">JMULYC20181020</strain>
        <tissue evidence="4">Muscle</tissue>
    </source>
</reference>
<evidence type="ECO:0000256" key="1">
    <source>
        <dbReference type="SAM" id="Coils"/>
    </source>
</evidence>
<dbReference type="EMBL" id="REGW02000023">
    <property type="protein sequence ID" value="KAE8278870.1"/>
    <property type="molecule type" value="Genomic_DNA"/>
</dbReference>
<dbReference type="InterPro" id="IPR036691">
    <property type="entry name" value="Endo/exonu/phosph_ase_sf"/>
</dbReference>
<protein>
    <submittedName>
        <fullName evidence="4">Uncharacterized protein</fullName>
    </submittedName>
</protein>
<feature type="compositionally biased region" description="Basic and acidic residues" evidence="2">
    <location>
        <begin position="421"/>
        <end position="435"/>
    </location>
</feature>
<feature type="compositionally biased region" description="Acidic residues" evidence="2">
    <location>
        <begin position="459"/>
        <end position="473"/>
    </location>
</feature>
<dbReference type="SUPFAM" id="SSF56219">
    <property type="entry name" value="DNase I-like"/>
    <property type="match status" value="1"/>
</dbReference>
<evidence type="ECO:0000256" key="3">
    <source>
        <dbReference type="SAM" id="Phobius"/>
    </source>
</evidence>
<accession>A0A6G0HI61</accession>
<keyword evidence="3" id="KW-1133">Transmembrane helix</keyword>
<dbReference type="Proteomes" id="UP000424527">
    <property type="component" value="Unassembled WGS sequence"/>
</dbReference>
<feature type="coiled-coil region" evidence="1">
    <location>
        <begin position="18"/>
        <end position="45"/>
    </location>
</feature>
<feature type="transmembrane region" description="Helical" evidence="3">
    <location>
        <begin position="199"/>
        <end position="220"/>
    </location>
</feature>
<feature type="compositionally biased region" description="Basic and acidic residues" evidence="2">
    <location>
        <begin position="365"/>
        <end position="392"/>
    </location>
</feature>
<evidence type="ECO:0000313" key="5">
    <source>
        <dbReference type="Proteomes" id="UP000424527"/>
    </source>
</evidence>
<organism evidence="4 5">
    <name type="scientific">Larimichthys crocea</name>
    <name type="common">Large yellow croaker</name>
    <name type="synonym">Pseudosciaena crocea</name>
    <dbReference type="NCBI Taxonomy" id="215358"/>
    <lineage>
        <taxon>Eukaryota</taxon>
        <taxon>Metazoa</taxon>
        <taxon>Chordata</taxon>
        <taxon>Craniata</taxon>
        <taxon>Vertebrata</taxon>
        <taxon>Euteleostomi</taxon>
        <taxon>Actinopterygii</taxon>
        <taxon>Neopterygii</taxon>
        <taxon>Teleostei</taxon>
        <taxon>Neoteleostei</taxon>
        <taxon>Acanthomorphata</taxon>
        <taxon>Eupercaria</taxon>
        <taxon>Sciaenidae</taxon>
        <taxon>Larimichthys</taxon>
    </lineage>
</organism>
<sequence>MATADLLLELMFSWIDQRECCARQLKKLANELESLRDMCNGVECIGNSVSVVGAACLLGAGAATLFTGGAAAPFLGLLGGVYTGVGVTMSVVTKLTEHFVSSDTIKEAEKIEEKSNNIAQRIQKLFDQLKAEIKKVSPSADLDEVDRSVMTKLLGAMARRSALEMKIGFSKLHDMLHRSPHKGMNMDMYMQLNPIPKPIFNIMTSVVLLYSCAILTFLTFQKRGKGSKLFIAEATKRLIKQMSTTGVKTAFKGGAMVVGGAVGLAFAFPEAVDNWKEAIKNNHVTKASQSLKDTADAILKMTRELREQFDNMRKMLVDMAEQQEQERIEMARRQREQERIEMVRRQREQERIEMARRQREQERIEMARRQRKQERIEMARRQREKERIEMAKRQRVQKRIKMARRQQEQATTEKARRQREQKRTEKAERQKEQEQQNKQTGSEPQRGDDQVDKERDQEDEKSDQEDEESDQENEERQQVDDLPNITTFEYVARVLQHDMWNEPILFINVYRPSKNITRAELRAFLKEFQSLLDHYRNYNNVIVAGDFNIWVDTPKLIPCPEMLIPLVSLCRTTEYLIITPFPSKQHQKIRSVKR</sequence>
<evidence type="ECO:0000313" key="4">
    <source>
        <dbReference type="EMBL" id="KAE8278870.1"/>
    </source>
</evidence>
<dbReference type="Gene3D" id="3.60.10.10">
    <property type="entry name" value="Endonuclease/exonuclease/phosphatase"/>
    <property type="match status" value="1"/>
</dbReference>
<gene>
    <name evidence="4" type="ORF">D5F01_LYC22449</name>
</gene>
<keyword evidence="5" id="KW-1185">Reference proteome</keyword>
<keyword evidence="3" id="KW-0812">Transmembrane</keyword>
<feature type="compositionally biased region" description="Basic and acidic residues" evidence="2">
    <location>
        <begin position="445"/>
        <end position="458"/>
    </location>
</feature>
<comment type="caution">
    <text evidence="4">The sequence shown here is derived from an EMBL/GenBank/DDBJ whole genome shotgun (WGS) entry which is preliminary data.</text>
</comment>
<keyword evidence="1" id="KW-0175">Coiled coil</keyword>
<name>A0A6G0HI61_LARCR</name>
<keyword evidence="3" id="KW-0472">Membrane</keyword>
<evidence type="ECO:0000256" key="2">
    <source>
        <dbReference type="SAM" id="MobiDB-lite"/>
    </source>
</evidence>
<feature type="region of interest" description="Disordered" evidence="2">
    <location>
        <begin position="365"/>
        <end position="482"/>
    </location>
</feature>